<reference evidence="3" key="1">
    <citation type="journal article" date="2019" name="Int. J. Syst. Evol. Microbiol.">
        <title>The Global Catalogue of Microorganisms (GCM) 10K type strain sequencing project: providing services to taxonomists for standard genome sequencing and annotation.</title>
        <authorList>
            <consortium name="The Broad Institute Genomics Platform"/>
            <consortium name="The Broad Institute Genome Sequencing Center for Infectious Disease"/>
            <person name="Wu L."/>
            <person name="Ma J."/>
        </authorList>
    </citation>
    <scope>NUCLEOTIDE SEQUENCE [LARGE SCALE GENOMIC DNA]</scope>
    <source>
        <strain evidence="3">KCTC 52239</strain>
    </source>
</reference>
<evidence type="ECO:0000256" key="1">
    <source>
        <dbReference type="SAM" id="Phobius"/>
    </source>
</evidence>
<evidence type="ECO:0008006" key="4">
    <source>
        <dbReference type="Google" id="ProtNLM"/>
    </source>
</evidence>
<dbReference type="RefSeq" id="WP_207464504.1">
    <property type="nucleotide sequence ID" value="NZ_JAFNAW010000001.1"/>
</dbReference>
<keyword evidence="1" id="KW-0472">Membrane</keyword>
<evidence type="ECO:0000313" key="3">
    <source>
        <dbReference type="Proteomes" id="UP001595557"/>
    </source>
</evidence>
<evidence type="ECO:0000313" key="2">
    <source>
        <dbReference type="EMBL" id="MFC3169254.1"/>
    </source>
</evidence>
<dbReference type="EMBL" id="JBHRTE010000059">
    <property type="protein sequence ID" value="MFC3169254.1"/>
    <property type="molecule type" value="Genomic_DNA"/>
</dbReference>
<comment type="caution">
    <text evidence="2">The sequence shown here is derived from an EMBL/GenBank/DDBJ whole genome shotgun (WGS) entry which is preliminary data.</text>
</comment>
<keyword evidence="3" id="KW-1185">Reference proteome</keyword>
<keyword evidence="1" id="KW-0812">Transmembrane</keyword>
<name>A0ABV7IFR9_9RHOB</name>
<feature type="transmembrane region" description="Helical" evidence="1">
    <location>
        <begin position="80"/>
        <end position="98"/>
    </location>
</feature>
<organism evidence="2 3">
    <name type="scientific">Paracoccus fontiphilus</name>
    <dbReference type="NCBI Taxonomy" id="1815556"/>
    <lineage>
        <taxon>Bacteria</taxon>
        <taxon>Pseudomonadati</taxon>
        <taxon>Pseudomonadota</taxon>
        <taxon>Alphaproteobacteria</taxon>
        <taxon>Rhodobacterales</taxon>
        <taxon>Paracoccaceae</taxon>
        <taxon>Paracoccus</taxon>
    </lineage>
</organism>
<sequence>MIPAATVPHIPQTACTPDAPCWVSGLGFRPVEDTGTACAINDAPMGGKVTCASALGVLLIACEAEQASAWGMVDYPPAPVPVPPSLVLLIVAVGALFARPMWRAMGRLETSISEIRGVGPGKCGWP</sequence>
<protein>
    <recommendedName>
        <fullName evidence="4">PEP-CTERM protein-sorting domain-containing protein</fullName>
    </recommendedName>
</protein>
<keyword evidence="1" id="KW-1133">Transmembrane helix</keyword>
<gene>
    <name evidence="2" type="ORF">ACFOD7_14470</name>
</gene>
<dbReference type="Proteomes" id="UP001595557">
    <property type="component" value="Unassembled WGS sequence"/>
</dbReference>
<accession>A0ABV7IFR9</accession>
<proteinExistence type="predicted"/>